<sequence>MASIRSFSTASVSSGTSPGVGSVRSSEGCIAMSTRSGIYAANLNSRYRKELMKAAEKTCNALAQEAEHAFSIPRSRRPTQWRYLVSAHGLSLYQYGNETAAPPQPLIPHGHHVRPSSKTVPRVVALGSIHSTLNELIDLLGPKSGNSTALLNPDLEEDELVDTLADRGSVYTAIKCLRMGGSWNEHMRRQREFLVLESHRMIQTPEGRNGWLIVFHSASWPSCPPPPGHLVRGSMYRSGLLAMESEYFPDRLDLFLATKLDLKGSSTMHVHEMIARDRTVMMAKQVIDAIEQRAAARISIANTVVFEDIQRRVTSDKCDTCFDRIGFVPPGTEPYACRKCCATVCGSCSEIWQRGNKGIRLCMECWADVTLSNT</sequence>
<dbReference type="SUPFAM" id="SSF55961">
    <property type="entry name" value="Bet v1-like"/>
    <property type="match status" value="1"/>
</dbReference>
<dbReference type="OrthoDB" id="60781at2759"/>
<proteinExistence type="predicted"/>
<name>A0A8K1CRU1_PYTOL</name>
<dbReference type="Proteomes" id="UP000794436">
    <property type="component" value="Unassembled WGS sequence"/>
</dbReference>
<evidence type="ECO:0000313" key="3">
    <source>
        <dbReference type="Proteomes" id="UP000794436"/>
    </source>
</evidence>
<evidence type="ECO:0000313" key="2">
    <source>
        <dbReference type="EMBL" id="TMW68089.1"/>
    </source>
</evidence>
<evidence type="ECO:0000256" key="1">
    <source>
        <dbReference type="SAM" id="MobiDB-lite"/>
    </source>
</evidence>
<reference evidence="2" key="1">
    <citation type="submission" date="2019-03" db="EMBL/GenBank/DDBJ databases">
        <title>Long read genome sequence of the mycoparasitic Pythium oligandrum ATCC 38472 isolated from sugarbeet rhizosphere.</title>
        <authorList>
            <person name="Gaulin E."/>
        </authorList>
    </citation>
    <scope>NUCLEOTIDE SEQUENCE</scope>
    <source>
        <strain evidence="2">ATCC 38472_TT</strain>
    </source>
</reference>
<keyword evidence="3" id="KW-1185">Reference proteome</keyword>
<feature type="region of interest" description="Disordered" evidence="1">
    <location>
        <begin position="1"/>
        <end position="25"/>
    </location>
</feature>
<comment type="caution">
    <text evidence="2">The sequence shown here is derived from an EMBL/GenBank/DDBJ whole genome shotgun (WGS) entry which is preliminary data.</text>
</comment>
<dbReference type="AlphaFoldDB" id="A0A8K1CRU1"/>
<gene>
    <name evidence="2" type="ORF">Poli38472_007761</name>
</gene>
<dbReference type="EMBL" id="SPLM01000003">
    <property type="protein sequence ID" value="TMW68089.1"/>
    <property type="molecule type" value="Genomic_DNA"/>
</dbReference>
<dbReference type="Gene3D" id="3.30.530.20">
    <property type="match status" value="1"/>
</dbReference>
<dbReference type="InterPro" id="IPR023393">
    <property type="entry name" value="START-like_dom_sf"/>
</dbReference>
<protein>
    <recommendedName>
        <fullName evidence="4">FYVE-type domain-containing protein</fullName>
    </recommendedName>
</protein>
<dbReference type="PANTHER" id="PTHR13510">
    <property type="entry name" value="FYVE-FINGER-CONTAINING RAB5 EFFECTOR PROTEIN RABENOSYN-5-RELATED"/>
    <property type="match status" value="1"/>
</dbReference>
<dbReference type="PANTHER" id="PTHR13510:SF44">
    <property type="entry name" value="RABENOSYN-5"/>
    <property type="match status" value="1"/>
</dbReference>
<evidence type="ECO:0008006" key="4">
    <source>
        <dbReference type="Google" id="ProtNLM"/>
    </source>
</evidence>
<accession>A0A8K1CRU1</accession>
<organism evidence="2 3">
    <name type="scientific">Pythium oligandrum</name>
    <name type="common">Mycoparasitic fungus</name>
    <dbReference type="NCBI Taxonomy" id="41045"/>
    <lineage>
        <taxon>Eukaryota</taxon>
        <taxon>Sar</taxon>
        <taxon>Stramenopiles</taxon>
        <taxon>Oomycota</taxon>
        <taxon>Peronosporomycetes</taxon>
        <taxon>Pythiales</taxon>
        <taxon>Pythiaceae</taxon>
        <taxon>Pythium</taxon>
    </lineage>
</organism>
<dbReference type="InterPro" id="IPR052727">
    <property type="entry name" value="Rab4/Rab5_effector"/>
</dbReference>